<reference evidence="7 8" key="1">
    <citation type="submission" date="2015-09" db="EMBL/GenBank/DDBJ databases">
        <title>Genome sequence of ICMP 11288.</title>
        <authorList>
            <person name="Visnovsky S."/>
            <person name="Lu A."/>
            <person name="Panda P."/>
            <person name="Pitman A."/>
        </authorList>
    </citation>
    <scope>NUCLEOTIDE SEQUENCE [LARGE SCALE GENOMIC DNA]</scope>
    <source>
        <strain evidence="7 8">ICMP 11288</strain>
    </source>
</reference>
<comment type="similarity">
    <text evidence="1">Belongs to the sigma-70 factor family. ECF subfamily.</text>
</comment>
<dbReference type="GO" id="GO:0003677">
    <property type="term" value="F:DNA binding"/>
    <property type="evidence" value="ECO:0007669"/>
    <property type="project" value="InterPro"/>
</dbReference>
<comment type="caution">
    <text evidence="7">The sequence shown here is derived from an EMBL/GenBank/DDBJ whole genome shotgun (WGS) entry which is preliminary data.</text>
</comment>
<evidence type="ECO:0000313" key="7">
    <source>
        <dbReference type="EMBL" id="KTB56786.1"/>
    </source>
</evidence>
<name>A0A0W0H7M2_PSEFL</name>
<dbReference type="Pfam" id="PF08281">
    <property type="entry name" value="Sigma70_r4_2"/>
    <property type="match status" value="1"/>
</dbReference>
<dbReference type="Gene3D" id="1.10.10.10">
    <property type="entry name" value="Winged helix-like DNA-binding domain superfamily/Winged helix DNA-binding domain"/>
    <property type="match status" value="1"/>
</dbReference>
<dbReference type="EMBL" id="LKEF01000064">
    <property type="protein sequence ID" value="KTB56786.1"/>
    <property type="molecule type" value="Genomic_DNA"/>
</dbReference>
<keyword evidence="4" id="KW-0804">Transcription</keyword>
<dbReference type="NCBIfam" id="TIGR02937">
    <property type="entry name" value="sigma70-ECF"/>
    <property type="match status" value="1"/>
</dbReference>
<organism evidence="7 8">
    <name type="scientific">Pseudomonas fluorescens ICMP 11288</name>
    <dbReference type="NCBI Taxonomy" id="1198309"/>
    <lineage>
        <taxon>Bacteria</taxon>
        <taxon>Pseudomonadati</taxon>
        <taxon>Pseudomonadota</taxon>
        <taxon>Gammaproteobacteria</taxon>
        <taxon>Pseudomonadales</taxon>
        <taxon>Pseudomonadaceae</taxon>
        <taxon>Pseudomonas</taxon>
    </lineage>
</organism>
<dbReference type="SUPFAM" id="SSF88659">
    <property type="entry name" value="Sigma3 and sigma4 domains of RNA polymerase sigma factors"/>
    <property type="match status" value="1"/>
</dbReference>
<gene>
    <name evidence="7" type="ORF">AO063_29005</name>
</gene>
<dbReference type="InterPro" id="IPR013325">
    <property type="entry name" value="RNA_pol_sigma_r2"/>
</dbReference>
<dbReference type="InterPro" id="IPR036388">
    <property type="entry name" value="WH-like_DNA-bd_sf"/>
</dbReference>
<keyword evidence="2" id="KW-0805">Transcription regulation</keyword>
<dbReference type="InterPro" id="IPR014284">
    <property type="entry name" value="RNA_pol_sigma-70_dom"/>
</dbReference>
<dbReference type="GO" id="GO:0006352">
    <property type="term" value="P:DNA-templated transcription initiation"/>
    <property type="evidence" value="ECO:0007669"/>
    <property type="project" value="InterPro"/>
</dbReference>
<sequence>MPSTDYIACESVVHTLYSTHHNWLNTWLRSRLGNAADAADLAQDTFVRLLQKTERFELKAPRAFLRTIARGLVIDHWRREEIQRAYLESIAHLPQALAPSAEARALVLELLEEVARLLDGLKPKVRKAFLLAQCDGLAHQQIAEQMGVSLRSVERYIAEGLYHCYVLRYET</sequence>
<proteinExistence type="inferred from homology"/>
<dbReference type="InterPro" id="IPR013249">
    <property type="entry name" value="RNA_pol_sigma70_r4_t2"/>
</dbReference>
<dbReference type="Pfam" id="PF04542">
    <property type="entry name" value="Sigma70_r2"/>
    <property type="match status" value="1"/>
</dbReference>
<dbReference type="RefSeq" id="WP_056860374.1">
    <property type="nucleotide sequence ID" value="NZ_LKEF01000064.1"/>
</dbReference>
<keyword evidence="3" id="KW-0731">Sigma factor</keyword>
<accession>A0A0W0H7M2</accession>
<dbReference type="GO" id="GO:0016987">
    <property type="term" value="F:sigma factor activity"/>
    <property type="evidence" value="ECO:0007669"/>
    <property type="project" value="UniProtKB-KW"/>
</dbReference>
<dbReference type="SUPFAM" id="SSF88946">
    <property type="entry name" value="Sigma2 domain of RNA polymerase sigma factors"/>
    <property type="match status" value="1"/>
</dbReference>
<evidence type="ECO:0000313" key="8">
    <source>
        <dbReference type="Proteomes" id="UP000054197"/>
    </source>
</evidence>
<dbReference type="Gene3D" id="1.10.1740.10">
    <property type="match status" value="1"/>
</dbReference>
<evidence type="ECO:0000259" key="5">
    <source>
        <dbReference type="Pfam" id="PF04542"/>
    </source>
</evidence>
<evidence type="ECO:0000256" key="1">
    <source>
        <dbReference type="ARBA" id="ARBA00010641"/>
    </source>
</evidence>
<dbReference type="InterPro" id="IPR013324">
    <property type="entry name" value="RNA_pol_sigma_r3/r4-like"/>
</dbReference>
<evidence type="ECO:0000256" key="4">
    <source>
        <dbReference type="ARBA" id="ARBA00023163"/>
    </source>
</evidence>
<dbReference type="InterPro" id="IPR039425">
    <property type="entry name" value="RNA_pol_sigma-70-like"/>
</dbReference>
<evidence type="ECO:0000259" key="6">
    <source>
        <dbReference type="Pfam" id="PF08281"/>
    </source>
</evidence>
<dbReference type="InterPro" id="IPR007627">
    <property type="entry name" value="RNA_pol_sigma70_r2"/>
</dbReference>
<dbReference type="PANTHER" id="PTHR43133:SF63">
    <property type="entry name" value="RNA POLYMERASE SIGMA FACTOR FECI-RELATED"/>
    <property type="match status" value="1"/>
</dbReference>
<protein>
    <submittedName>
        <fullName evidence="7">RNA polymerase subunit sigma</fullName>
    </submittedName>
</protein>
<dbReference type="AlphaFoldDB" id="A0A0W0H7M2"/>
<dbReference type="FunFam" id="1.10.1740.10:FF:000009">
    <property type="entry name" value="RNA polymerase sigma factor"/>
    <property type="match status" value="1"/>
</dbReference>
<evidence type="ECO:0000256" key="2">
    <source>
        <dbReference type="ARBA" id="ARBA00023015"/>
    </source>
</evidence>
<dbReference type="NCBIfam" id="NF009180">
    <property type="entry name" value="PRK12528.1"/>
    <property type="match status" value="1"/>
</dbReference>
<dbReference type="PANTHER" id="PTHR43133">
    <property type="entry name" value="RNA POLYMERASE ECF-TYPE SIGMA FACTO"/>
    <property type="match status" value="1"/>
</dbReference>
<feature type="domain" description="RNA polymerase sigma factor 70 region 4 type 2" evidence="6">
    <location>
        <begin position="112"/>
        <end position="164"/>
    </location>
</feature>
<dbReference type="Proteomes" id="UP000054197">
    <property type="component" value="Unassembled WGS sequence"/>
</dbReference>
<feature type="domain" description="RNA polymerase sigma-70 region 2" evidence="5">
    <location>
        <begin position="16"/>
        <end position="80"/>
    </location>
</feature>
<evidence type="ECO:0000256" key="3">
    <source>
        <dbReference type="ARBA" id="ARBA00023082"/>
    </source>
</evidence>